<organism evidence="11 12">
    <name type="scientific">Taxus chinensis</name>
    <name type="common">Chinese yew</name>
    <name type="synonym">Taxus wallichiana var. chinensis</name>
    <dbReference type="NCBI Taxonomy" id="29808"/>
    <lineage>
        <taxon>Eukaryota</taxon>
        <taxon>Viridiplantae</taxon>
        <taxon>Streptophyta</taxon>
        <taxon>Embryophyta</taxon>
        <taxon>Tracheophyta</taxon>
        <taxon>Spermatophyta</taxon>
        <taxon>Pinopsida</taxon>
        <taxon>Pinidae</taxon>
        <taxon>Conifers II</taxon>
        <taxon>Cupressales</taxon>
        <taxon>Taxaceae</taxon>
        <taxon>Taxus</taxon>
    </lineage>
</organism>
<evidence type="ECO:0000256" key="4">
    <source>
        <dbReference type="ARBA" id="ARBA00022840"/>
    </source>
</evidence>
<evidence type="ECO:0000256" key="10">
    <source>
        <dbReference type="SAM" id="MobiDB-lite"/>
    </source>
</evidence>
<feature type="compositionally biased region" description="Basic and acidic residues" evidence="10">
    <location>
        <begin position="1"/>
        <end position="14"/>
    </location>
</feature>
<gene>
    <name evidence="11" type="ORF">KI387_024034</name>
</gene>
<evidence type="ECO:0000313" key="11">
    <source>
        <dbReference type="EMBL" id="KAH9315407.1"/>
    </source>
</evidence>
<dbReference type="Proteomes" id="UP000824469">
    <property type="component" value="Unassembled WGS sequence"/>
</dbReference>
<comment type="caution">
    <text evidence="11">The sequence shown here is derived from an EMBL/GenBank/DDBJ whole genome shotgun (WGS) entry which is preliminary data.</text>
</comment>
<comment type="subcellular location">
    <subcellularLocation>
        <location evidence="1">Nucleus</location>
    </subcellularLocation>
</comment>
<dbReference type="AlphaFoldDB" id="A0AA38G3H8"/>
<proteinExistence type="inferred from homology"/>
<evidence type="ECO:0000256" key="9">
    <source>
        <dbReference type="ARBA" id="ARBA00069525"/>
    </source>
</evidence>
<keyword evidence="6" id="KW-0539">Nucleus</keyword>
<keyword evidence="2" id="KW-0235">DNA replication</keyword>
<dbReference type="OMA" id="SITHRSM"/>
<accession>A0AA38G3H8</accession>
<evidence type="ECO:0000256" key="3">
    <source>
        <dbReference type="ARBA" id="ARBA00022741"/>
    </source>
</evidence>
<dbReference type="CDD" id="cd18140">
    <property type="entry name" value="HLD_clamp_RFC"/>
    <property type="match status" value="1"/>
</dbReference>
<dbReference type="PANTHER" id="PTHR46765">
    <property type="entry name" value="P-LOOP CONTAINING NUCLEOSIDE TRIPHOSPHATE HYDROLASES SUPERFAMILY PROTEIN"/>
    <property type="match status" value="1"/>
</dbReference>
<evidence type="ECO:0000256" key="6">
    <source>
        <dbReference type="ARBA" id="ARBA00023242"/>
    </source>
</evidence>
<dbReference type="Gene3D" id="1.10.8.60">
    <property type="match status" value="1"/>
</dbReference>
<feature type="region of interest" description="Disordered" evidence="10">
    <location>
        <begin position="1"/>
        <end position="34"/>
    </location>
</feature>
<keyword evidence="12" id="KW-1185">Reference proteome</keyword>
<dbReference type="SUPFAM" id="SSF52540">
    <property type="entry name" value="P-loop containing nucleoside triphosphate hydrolases"/>
    <property type="match status" value="1"/>
</dbReference>
<keyword evidence="5" id="KW-0238">DNA-binding</keyword>
<dbReference type="InterPro" id="IPR053016">
    <property type="entry name" value="CTF18-RFC_complex"/>
</dbReference>
<dbReference type="EMBL" id="JAHRHJ020000005">
    <property type="protein sequence ID" value="KAH9315407.1"/>
    <property type="molecule type" value="Genomic_DNA"/>
</dbReference>
<sequence>LSLEKKHTSEKENDGSNTQSLKATKKKGSSNSGRLSRPVICICNDLFAPALRSLRQVARVHTFAQPSTSRVVSRLKYICTKEGFKASAQGLTTLAEFTECDIRACLNTLQFLNRKKEILNVVDVGSQVVGRKDMTSSIFDIWKEVLHKQKSKVKGPAMNSCKQEVEKFIRLHDIISNYGDYELGVDGIHENFLHVRYHDSAMEKTVKCLDFFCDSDLLSQNIMRSQHFFLNVYQPSIIIAIRRLIAEVEKPNIEWPKSHHRYRTVLSEKKDLLKTWLNSISPTISRFLSRNSIVEDVIAPLLYILSPPALRPVASQLLSEKEHGQINELVNTMVDYAITYKKGKFLSPHGSHSQDATSGSLELCFYPPINDFVNFKDYTPSHCLLSSAMRQILSHEVEKQTILRECNARNDRANAVAALLQEVSITEASEAHVENANIDLSLVERSSKCLPPDNERNKYVPSILNPFNSKGLNKEATQSNSISSGVDSKFKLAAAVKKPGASFDFFERFKKSSQKGSETGDKFSGHLLTSQRDSRPLLFKFNEGFTNAVKRPV</sequence>
<reference evidence="11 12" key="1">
    <citation type="journal article" date="2021" name="Nat. Plants">
        <title>The Taxus genome provides insights into paclitaxel biosynthesis.</title>
        <authorList>
            <person name="Xiong X."/>
            <person name="Gou J."/>
            <person name="Liao Q."/>
            <person name="Li Y."/>
            <person name="Zhou Q."/>
            <person name="Bi G."/>
            <person name="Li C."/>
            <person name="Du R."/>
            <person name="Wang X."/>
            <person name="Sun T."/>
            <person name="Guo L."/>
            <person name="Liang H."/>
            <person name="Lu P."/>
            <person name="Wu Y."/>
            <person name="Zhang Z."/>
            <person name="Ro D.K."/>
            <person name="Shang Y."/>
            <person name="Huang S."/>
            <person name="Yan J."/>
        </authorList>
    </citation>
    <scope>NUCLEOTIDE SEQUENCE [LARGE SCALE GENOMIC DNA]</scope>
    <source>
        <strain evidence="11">Ta-2019</strain>
    </source>
</reference>
<evidence type="ECO:0000256" key="2">
    <source>
        <dbReference type="ARBA" id="ARBA00022705"/>
    </source>
</evidence>
<comment type="similarity">
    <text evidence="8">Belongs to the activator 1 small subunits family. CTF18 subfamily.</text>
</comment>
<keyword evidence="4" id="KW-0067">ATP-binding</keyword>
<dbReference type="InterPro" id="IPR027417">
    <property type="entry name" value="P-loop_NTPase"/>
</dbReference>
<evidence type="ECO:0000256" key="7">
    <source>
        <dbReference type="ARBA" id="ARBA00023306"/>
    </source>
</evidence>
<evidence type="ECO:0000256" key="5">
    <source>
        <dbReference type="ARBA" id="ARBA00023125"/>
    </source>
</evidence>
<dbReference type="InterPro" id="IPR047854">
    <property type="entry name" value="RFC_lid"/>
</dbReference>
<evidence type="ECO:0000313" key="12">
    <source>
        <dbReference type="Proteomes" id="UP000824469"/>
    </source>
</evidence>
<evidence type="ECO:0000256" key="8">
    <source>
        <dbReference type="ARBA" id="ARBA00043975"/>
    </source>
</evidence>
<protein>
    <recommendedName>
        <fullName evidence="9">Chromosome transmission fidelity protein 18 homolog</fullName>
    </recommendedName>
</protein>
<keyword evidence="3" id="KW-0547">Nucleotide-binding</keyword>
<dbReference type="PANTHER" id="PTHR46765:SF1">
    <property type="entry name" value="P-LOOP CONTAINING NUCLEOSIDE TRIPHOSPHATE HYDROLASES SUPERFAMILY PROTEIN"/>
    <property type="match status" value="1"/>
</dbReference>
<dbReference type="FunFam" id="1.10.8.60:FF:000074">
    <property type="entry name" value="Chromosome transmission fidelity protein 18"/>
    <property type="match status" value="1"/>
</dbReference>
<dbReference type="GO" id="GO:0005634">
    <property type="term" value="C:nucleus"/>
    <property type="evidence" value="ECO:0007669"/>
    <property type="project" value="UniProtKB-SubCell"/>
</dbReference>
<feature type="non-terminal residue" evidence="11">
    <location>
        <position position="1"/>
    </location>
</feature>
<feature type="non-terminal residue" evidence="11">
    <location>
        <position position="553"/>
    </location>
</feature>
<name>A0AA38G3H8_TAXCH</name>
<dbReference type="GO" id="GO:0006260">
    <property type="term" value="P:DNA replication"/>
    <property type="evidence" value="ECO:0007669"/>
    <property type="project" value="UniProtKB-KW"/>
</dbReference>
<evidence type="ECO:0000256" key="1">
    <source>
        <dbReference type="ARBA" id="ARBA00004123"/>
    </source>
</evidence>
<dbReference type="GO" id="GO:0005524">
    <property type="term" value="F:ATP binding"/>
    <property type="evidence" value="ECO:0007669"/>
    <property type="project" value="UniProtKB-KW"/>
</dbReference>
<keyword evidence="7" id="KW-0131">Cell cycle</keyword>
<dbReference type="GO" id="GO:0003677">
    <property type="term" value="F:DNA binding"/>
    <property type="evidence" value="ECO:0007669"/>
    <property type="project" value="UniProtKB-KW"/>
</dbReference>